<comment type="similarity">
    <text evidence="1">Belongs to the IPP transferase family.</text>
</comment>
<dbReference type="InterPro" id="IPR039657">
    <property type="entry name" value="Dimethylallyltransferase"/>
</dbReference>
<proteinExistence type="inferred from homology"/>
<keyword evidence="5" id="KW-0067">ATP-binding</keyword>
<evidence type="ECO:0000256" key="5">
    <source>
        <dbReference type="ARBA" id="ARBA00022840"/>
    </source>
</evidence>
<protein>
    <submittedName>
        <fullName evidence="6">tRNA dimethylallyltransferase 9</fullName>
    </submittedName>
</protein>
<reference evidence="6" key="1">
    <citation type="submission" date="2020-06" db="EMBL/GenBank/DDBJ databases">
        <authorList>
            <person name="Li T."/>
            <person name="Hu X."/>
            <person name="Zhang T."/>
            <person name="Song X."/>
            <person name="Zhang H."/>
            <person name="Dai N."/>
            <person name="Sheng W."/>
            <person name="Hou X."/>
            <person name="Wei L."/>
        </authorList>
    </citation>
    <scope>NUCLEOTIDE SEQUENCE</scope>
    <source>
        <strain evidence="6">G02</strain>
        <tissue evidence="6">Leaf</tissue>
    </source>
</reference>
<accession>A0AAW2T3T5</accession>
<evidence type="ECO:0000256" key="4">
    <source>
        <dbReference type="ARBA" id="ARBA00022741"/>
    </source>
</evidence>
<dbReference type="PANTHER" id="PTHR11088:SF60">
    <property type="entry name" value="TRNA DIMETHYLALLYLTRANSFERASE"/>
    <property type="match status" value="1"/>
</dbReference>
<keyword evidence="3" id="KW-0203">Cytokinin biosynthesis</keyword>
<dbReference type="GO" id="GO:0009691">
    <property type="term" value="P:cytokinin biosynthetic process"/>
    <property type="evidence" value="ECO:0007669"/>
    <property type="project" value="UniProtKB-KW"/>
</dbReference>
<dbReference type="SUPFAM" id="SSF52540">
    <property type="entry name" value="P-loop containing nucleoside triphosphate hydrolases"/>
    <property type="match status" value="1"/>
</dbReference>
<evidence type="ECO:0000256" key="2">
    <source>
        <dbReference type="ARBA" id="ARBA00022679"/>
    </source>
</evidence>
<dbReference type="GO" id="GO:0052381">
    <property type="term" value="F:tRNA dimethylallyltransferase activity"/>
    <property type="evidence" value="ECO:0007669"/>
    <property type="project" value="TreeGrafter"/>
</dbReference>
<gene>
    <name evidence="6" type="ORF">Sradi_2288800</name>
</gene>
<keyword evidence="2" id="KW-0808">Transferase</keyword>
<sequence length="234" mass="25680">MISGLRVGGLRMSCLRLPYAAEAPLLRPSFQPSRLRRRSRLFATSCSVAAPKKKGERQKIVVISGPTGAGKSRLALELAKRLNGEIVSADSVQVYRGLDIGSAKPSFSERQEVPHHLVDILHPSEDVPKASPEITSEVHSELADLQRDGDWDAAVQFVVKAGDPGVQSLAANDWYRLRRRLEILKVGYLASSNVILTLLPPTCTICVHLSPSCFRKLISNYSLYENNLTFMGAS</sequence>
<dbReference type="GO" id="GO:0005524">
    <property type="term" value="F:ATP binding"/>
    <property type="evidence" value="ECO:0007669"/>
    <property type="project" value="UniProtKB-KW"/>
</dbReference>
<dbReference type="GO" id="GO:0006400">
    <property type="term" value="P:tRNA modification"/>
    <property type="evidence" value="ECO:0007669"/>
    <property type="project" value="TreeGrafter"/>
</dbReference>
<evidence type="ECO:0000313" key="6">
    <source>
        <dbReference type="EMBL" id="KAL0399455.1"/>
    </source>
</evidence>
<name>A0AAW2T3T5_SESRA</name>
<evidence type="ECO:0000256" key="1">
    <source>
        <dbReference type="ARBA" id="ARBA00005842"/>
    </source>
</evidence>
<keyword evidence="4" id="KW-0547">Nucleotide-binding</keyword>
<dbReference type="PANTHER" id="PTHR11088">
    <property type="entry name" value="TRNA DIMETHYLALLYLTRANSFERASE"/>
    <property type="match status" value="1"/>
</dbReference>
<dbReference type="InterPro" id="IPR027417">
    <property type="entry name" value="P-loop_NTPase"/>
</dbReference>
<organism evidence="6">
    <name type="scientific">Sesamum radiatum</name>
    <name type="common">Black benniseed</name>
    <dbReference type="NCBI Taxonomy" id="300843"/>
    <lineage>
        <taxon>Eukaryota</taxon>
        <taxon>Viridiplantae</taxon>
        <taxon>Streptophyta</taxon>
        <taxon>Embryophyta</taxon>
        <taxon>Tracheophyta</taxon>
        <taxon>Spermatophyta</taxon>
        <taxon>Magnoliopsida</taxon>
        <taxon>eudicotyledons</taxon>
        <taxon>Gunneridae</taxon>
        <taxon>Pentapetalae</taxon>
        <taxon>asterids</taxon>
        <taxon>lamiids</taxon>
        <taxon>Lamiales</taxon>
        <taxon>Pedaliaceae</taxon>
        <taxon>Sesamum</taxon>
    </lineage>
</organism>
<dbReference type="EMBL" id="JACGWJ010000009">
    <property type="protein sequence ID" value="KAL0399455.1"/>
    <property type="molecule type" value="Genomic_DNA"/>
</dbReference>
<dbReference type="AlphaFoldDB" id="A0AAW2T3T5"/>
<evidence type="ECO:0000256" key="3">
    <source>
        <dbReference type="ARBA" id="ARBA00022712"/>
    </source>
</evidence>
<dbReference type="Pfam" id="PF01715">
    <property type="entry name" value="IPPT"/>
    <property type="match status" value="1"/>
</dbReference>
<comment type="caution">
    <text evidence="6">The sequence shown here is derived from an EMBL/GenBank/DDBJ whole genome shotgun (WGS) entry which is preliminary data.</text>
</comment>
<reference evidence="6" key="2">
    <citation type="journal article" date="2024" name="Plant">
        <title>Genomic evolution and insights into agronomic trait innovations of Sesamum species.</title>
        <authorList>
            <person name="Miao H."/>
            <person name="Wang L."/>
            <person name="Qu L."/>
            <person name="Liu H."/>
            <person name="Sun Y."/>
            <person name="Le M."/>
            <person name="Wang Q."/>
            <person name="Wei S."/>
            <person name="Zheng Y."/>
            <person name="Lin W."/>
            <person name="Duan Y."/>
            <person name="Cao H."/>
            <person name="Xiong S."/>
            <person name="Wang X."/>
            <person name="Wei L."/>
            <person name="Li C."/>
            <person name="Ma Q."/>
            <person name="Ju M."/>
            <person name="Zhao R."/>
            <person name="Li G."/>
            <person name="Mu C."/>
            <person name="Tian Q."/>
            <person name="Mei H."/>
            <person name="Zhang T."/>
            <person name="Gao T."/>
            <person name="Zhang H."/>
        </authorList>
    </citation>
    <scope>NUCLEOTIDE SEQUENCE</scope>
    <source>
        <strain evidence="6">G02</strain>
    </source>
</reference>
<dbReference type="Gene3D" id="3.40.50.300">
    <property type="entry name" value="P-loop containing nucleotide triphosphate hydrolases"/>
    <property type="match status" value="1"/>
</dbReference>